<dbReference type="InterPro" id="IPR003653">
    <property type="entry name" value="Peptidase_C48_C"/>
</dbReference>
<dbReference type="Proteomes" id="UP001457282">
    <property type="component" value="Unassembled WGS sequence"/>
</dbReference>
<evidence type="ECO:0000256" key="2">
    <source>
        <dbReference type="ARBA" id="ARBA00022670"/>
    </source>
</evidence>
<keyword evidence="2" id="KW-0645">Protease</keyword>
<dbReference type="InterPro" id="IPR038765">
    <property type="entry name" value="Papain-like_cys_pep_sf"/>
</dbReference>
<organism evidence="6 7">
    <name type="scientific">Rubus argutus</name>
    <name type="common">Southern blackberry</name>
    <dbReference type="NCBI Taxonomy" id="59490"/>
    <lineage>
        <taxon>Eukaryota</taxon>
        <taxon>Viridiplantae</taxon>
        <taxon>Streptophyta</taxon>
        <taxon>Embryophyta</taxon>
        <taxon>Tracheophyta</taxon>
        <taxon>Spermatophyta</taxon>
        <taxon>Magnoliopsida</taxon>
        <taxon>eudicotyledons</taxon>
        <taxon>Gunneridae</taxon>
        <taxon>Pentapetalae</taxon>
        <taxon>rosids</taxon>
        <taxon>fabids</taxon>
        <taxon>Rosales</taxon>
        <taxon>Rosaceae</taxon>
        <taxon>Rosoideae</taxon>
        <taxon>Rosoideae incertae sedis</taxon>
        <taxon>Rubus</taxon>
    </lineage>
</organism>
<dbReference type="EMBL" id="JBEDUW010000007">
    <property type="protein sequence ID" value="KAK9911697.1"/>
    <property type="molecule type" value="Genomic_DNA"/>
</dbReference>
<dbReference type="GO" id="GO:0016926">
    <property type="term" value="P:protein desumoylation"/>
    <property type="evidence" value="ECO:0007669"/>
    <property type="project" value="TreeGrafter"/>
</dbReference>
<keyword evidence="4" id="KW-0788">Thiol protease</keyword>
<evidence type="ECO:0000259" key="5">
    <source>
        <dbReference type="PROSITE" id="PS50600"/>
    </source>
</evidence>
<evidence type="ECO:0000256" key="3">
    <source>
        <dbReference type="ARBA" id="ARBA00022801"/>
    </source>
</evidence>
<dbReference type="AlphaFoldDB" id="A0AAW1VXD6"/>
<dbReference type="PROSITE" id="PS50600">
    <property type="entry name" value="ULP_PROTEASE"/>
    <property type="match status" value="1"/>
</dbReference>
<accession>A0AAW1VXD6</accession>
<sequence length="379" mass="43695">MCTLFVRVVQMHLNYLIVRVVHNSPLNFDYDGCFSGLVYKRNIRRSKVGPFAVHVKLTEEDYDIVRFLFPAYDIHEPEASQLVASTGSHVLTRREVKNCLAPTKYISNDVINYMADVFNETGSGRWYLPTYMADKAKIFMTRVAASPEIDWYSEVAPLCRLNRFEGQLSKCQQMFLPVHDYLGKHWFLLVVNVETKKAEMWDSLEGKAGKTFEDRRLALSTDILKFLDSVFGIEISKLEGDLFFQFQDFELIVPNNNPLQSNPYDCGVYVIRNMQYYGTSWHENFNSSDQRVRLLFEIIRHPKNVVIGYFKELMNIHKGPARVNPKRNIIEVSDNTCSSEFKAYVPSKSEIGLVVPHYSCYEKKASSSSTPVIKVIQPS</sequence>
<keyword evidence="3" id="KW-0378">Hydrolase</keyword>
<dbReference type="Pfam" id="PF02902">
    <property type="entry name" value="Peptidase_C48"/>
    <property type="match status" value="1"/>
</dbReference>
<feature type="domain" description="Ubiquitin-like protease family profile" evidence="5">
    <location>
        <begin position="90"/>
        <end position="277"/>
    </location>
</feature>
<proteinExistence type="inferred from homology"/>
<comment type="similarity">
    <text evidence="1">Belongs to the peptidase C48 family.</text>
</comment>
<evidence type="ECO:0000256" key="4">
    <source>
        <dbReference type="ARBA" id="ARBA00022807"/>
    </source>
</evidence>
<dbReference type="Gene3D" id="3.40.395.10">
    <property type="entry name" value="Adenoviral Proteinase, Chain A"/>
    <property type="match status" value="1"/>
</dbReference>
<reference evidence="6 7" key="1">
    <citation type="journal article" date="2023" name="G3 (Bethesda)">
        <title>A chromosome-length genome assembly and annotation of blackberry (Rubus argutus, cv. 'Hillquist').</title>
        <authorList>
            <person name="Bruna T."/>
            <person name="Aryal R."/>
            <person name="Dudchenko O."/>
            <person name="Sargent D.J."/>
            <person name="Mead D."/>
            <person name="Buti M."/>
            <person name="Cavallini A."/>
            <person name="Hytonen T."/>
            <person name="Andres J."/>
            <person name="Pham M."/>
            <person name="Weisz D."/>
            <person name="Mascagni F."/>
            <person name="Usai G."/>
            <person name="Natali L."/>
            <person name="Bassil N."/>
            <person name="Fernandez G.E."/>
            <person name="Lomsadze A."/>
            <person name="Armour M."/>
            <person name="Olukolu B."/>
            <person name="Poorten T."/>
            <person name="Britton C."/>
            <person name="Davik J."/>
            <person name="Ashrafi H."/>
            <person name="Aiden E.L."/>
            <person name="Borodovsky M."/>
            <person name="Worthington M."/>
        </authorList>
    </citation>
    <scope>NUCLEOTIDE SEQUENCE [LARGE SCALE GENOMIC DNA]</scope>
    <source>
        <strain evidence="6">PI 553951</strain>
    </source>
</reference>
<protein>
    <recommendedName>
        <fullName evidence="5">Ubiquitin-like protease family profile domain-containing protein</fullName>
    </recommendedName>
</protein>
<dbReference type="SUPFAM" id="SSF54001">
    <property type="entry name" value="Cysteine proteinases"/>
    <property type="match status" value="1"/>
</dbReference>
<evidence type="ECO:0000313" key="6">
    <source>
        <dbReference type="EMBL" id="KAK9911697.1"/>
    </source>
</evidence>
<keyword evidence="7" id="KW-1185">Reference proteome</keyword>
<dbReference type="GO" id="GO:0005634">
    <property type="term" value="C:nucleus"/>
    <property type="evidence" value="ECO:0007669"/>
    <property type="project" value="TreeGrafter"/>
</dbReference>
<evidence type="ECO:0000313" key="7">
    <source>
        <dbReference type="Proteomes" id="UP001457282"/>
    </source>
</evidence>
<dbReference type="PANTHER" id="PTHR12606:SF157">
    <property type="entry name" value="OS06G0122600 PROTEIN"/>
    <property type="match status" value="1"/>
</dbReference>
<gene>
    <name evidence="6" type="ORF">M0R45_035592</name>
</gene>
<dbReference type="GO" id="GO:0016929">
    <property type="term" value="F:deSUMOylase activity"/>
    <property type="evidence" value="ECO:0007669"/>
    <property type="project" value="TreeGrafter"/>
</dbReference>
<comment type="caution">
    <text evidence="6">The sequence shown here is derived from an EMBL/GenBank/DDBJ whole genome shotgun (WGS) entry which is preliminary data.</text>
</comment>
<dbReference type="GO" id="GO:0006508">
    <property type="term" value="P:proteolysis"/>
    <property type="evidence" value="ECO:0007669"/>
    <property type="project" value="UniProtKB-KW"/>
</dbReference>
<name>A0AAW1VXD6_RUBAR</name>
<evidence type="ECO:0000256" key="1">
    <source>
        <dbReference type="ARBA" id="ARBA00005234"/>
    </source>
</evidence>
<dbReference type="PANTHER" id="PTHR12606">
    <property type="entry name" value="SENTRIN/SUMO-SPECIFIC PROTEASE"/>
    <property type="match status" value="1"/>
</dbReference>